<keyword evidence="9" id="KW-0804">Transcription</keyword>
<evidence type="ECO:0000256" key="9">
    <source>
        <dbReference type="ARBA" id="ARBA00023163"/>
    </source>
</evidence>
<dbReference type="PANTHER" id="PTHR31744:SF216">
    <property type="entry name" value="NAC TRANSCRIPTION FACTOR"/>
    <property type="match status" value="1"/>
</dbReference>
<evidence type="ECO:0000256" key="4">
    <source>
        <dbReference type="ARBA" id="ARBA00022989"/>
    </source>
</evidence>
<name>A0ABD2QRL2_9SOLN</name>
<protein>
    <recommendedName>
        <fullName evidence="12">NAC domain-containing protein</fullName>
    </recommendedName>
</protein>
<dbReference type="Gene3D" id="2.170.150.80">
    <property type="entry name" value="NAC domain"/>
    <property type="match status" value="1"/>
</dbReference>
<evidence type="ECO:0000313" key="14">
    <source>
        <dbReference type="Proteomes" id="UP001627284"/>
    </source>
</evidence>
<dbReference type="PANTHER" id="PTHR31744">
    <property type="entry name" value="PROTEIN CUP-SHAPED COTYLEDON 2-RELATED"/>
    <property type="match status" value="1"/>
</dbReference>
<dbReference type="GO" id="GO:0006355">
    <property type="term" value="P:regulation of DNA-templated transcription"/>
    <property type="evidence" value="ECO:0007669"/>
    <property type="project" value="UniProtKB-ARBA"/>
</dbReference>
<feature type="domain" description="NAC" evidence="12">
    <location>
        <begin position="98"/>
        <end position="248"/>
    </location>
</feature>
<feature type="transmembrane region" description="Helical" evidence="11">
    <location>
        <begin position="630"/>
        <end position="654"/>
    </location>
</feature>
<evidence type="ECO:0000259" key="12">
    <source>
        <dbReference type="PROSITE" id="PS51005"/>
    </source>
</evidence>
<keyword evidence="7 11" id="KW-0472">Membrane</keyword>
<dbReference type="GO" id="GO:0000976">
    <property type="term" value="F:transcription cis-regulatory region binding"/>
    <property type="evidence" value="ECO:0007669"/>
    <property type="project" value="UniProtKB-ARBA"/>
</dbReference>
<keyword evidence="6" id="KW-0238">DNA-binding</keyword>
<dbReference type="AlphaFoldDB" id="A0ABD2QRL2"/>
<keyword evidence="8" id="KW-0010">Activator</keyword>
<evidence type="ECO:0000256" key="1">
    <source>
        <dbReference type="ARBA" id="ARBA00004123"/>
    </source>
</evidence>
<dbReference type="Pfam" id="PF02365">
    <property type="entry name" value="NAM"/>
    <property type="match status" value="1"/>
</dbReference>
<proteinExistence type="predicted"/>
<organism evidence="13 14">
    <name type="scientific">Solanum stoloniferum</name>
    <dbReference type="NCBI Taxonomy" id="62892"/>
    <lineage>
        <taxon>Eukaryota</taxon>
        <taxon>Viridiplantae</taxon>
        <taxon>Streptophyta</taxon>
        <taxon>Embryophyta</taxon>
        <taxon>Tracheophyta</taxon>
        <taxon>Spermatophyta</taxon>
        <taxon>Magnoliopsida</taxon>
        <taxon>eudicotyledons</taxon>
        <taxon>Gunneridae</taxon>
        <taxon>Pentapetalae</taxon>
        <taxon>asterids</taxon>
        <taxon>lamiids</taxon>
        <taxon>Solanales</taxon>
        <taxon>Solanaceae</taxon>
        <taxon>Solanoideae</taxon>
        <taxon>Solaneae</taxon>
        <taxon>Solanum</taxon>
    </lineage>
</organism>
<reference evidence="13 14" key="1">
    <citation type="submission" date="2024-05" db="EMBL/GenBank/DDBJ databases">
        <title>De novo assembly of an allotetraploid wild potato.</title>
        <authorList>
            <person name="Hosaka A.J."/>
        </authorList>
    </citation>
    <scope>NUCLEOTIDE SEQUENCE [LARGE SCALE GENOMIC DNA]</scope>
    <source>
        <tissue evidence="13">Young leaves</tissue>
    </source>
</reference>
<comment type="subcellular location">
    <subcellularLocation>
        <location evidence="2">Membrane</location>
        <topology evidence="2">Single-pass membrane protein</topology>
    </subcellularLocation>
    <subcellularLocation>
        <location evidence="1">Nucleus</location>
    </subcellularLocation>
</comment>
<dbReference type="SUPFAM" id="SSF101941">
    <property type="entry name" value="NAC domain"/>
    <property type="match status" value="1"/>
</dbReference>
<evidence type="ECO:0000256" key="3">
    <source>
        <dbReference type="ARBA" id="ARBA00022692"/>
    </source>
</evidence>
<dbReference type="GO" id="GO:0016020">
    <property type="term" value="C:membrane"/>
    <property type="evidence" value="ECO:0007669"/>
    <property type="project" value="UniProtKB-SubCell"/>
</dbReference>
<sequence length="660" mass="75053">VTELQSYQTRTSPYIPRTFLHYPNHPGGYYIFSPFLTKSLVPIRFLIHFFSQIHIFWIPFCLLNHFVIGIFLISEEMKMFELSDSDSFAGFASSKNVFPPGFRFHPTDEELVLYYLKKKICRKRILLDAIAETDVYKWEPEDLPDLSKLKTGDRQWFFFSPRDRKYPNGARANRGTKRGHWKVTGKDRIITCNSRAVGVKKTLVFYKGRAPVGERTDWVMHEYTMDEEELKKCQNAQDYYALYKVFKKSGSGPKNGEQYGAPFREEEWADDDRPSAKGFVHQDAPSVDGGLEELLNPVLMEPLSVDYDYALEQLVHEEDTRSTLVDHSAKEVNFPHHSAVIAPAKESFDLTQSGTSQLQLHEATEVTSVIYEQQPHVVEEDFCEDFLEMNDLLGPEPSTQNFDNLELCVKNLDEAGPSGQNFDMPAGNFEDLQFDFLDGLSEFDLFHDAPLLDDIRTTEVGQITEPYMNNFVNGSENPASTTYISTFQHEMMNNQLMYLNEGEQTSNQLWTQDQRFNIFNPSEANQLIVPPATSGVVYDSILANHPMGANQNLLPNQDDGTPSWLTSQLWAFVDSIPTAPAIAAESPMVNSAFKRMSSFSKMRINARNMNVVAAGNTATSRSSRHSKNGLFYFSFLGILCAILCVLVGTFVNILRRHISS</sequence>
<keyword evidence="3 11" id="KW-0812">Transmembrane</keyword>
<evidence type="ECO:0000256" key="5">
    <source>
        <dbReference type="ARBA" id="ARBA00023015"/>
    </source>
</evidence>
<evidence type="ECO:0000256" key="6">
    <source>
        <dbReference type="ARBA" id="ARBA00023125"/>
    </source>
</evidence>
<evidence type="ECO:0000313" key="13">
    <source>
        <dbReference type="EMBL" id="KAL3322017.1"/>
    </source>
</evidence>
<dbReference type="InterPro" id="IPR003441">
    <property type="entry name" value="NAC-dom"/>
</dbReference>
<accession>A0ABD2QRL2</accession>
<comment type="caution">
    <text evidence="13">The sequence shown here is derived from an EMBL/GenBank/DDBJ whole genome shotgun (WGS) entry which is preliminary data.</text>
</comment>
<dbReference type="InterPro" id="IPR036093">
    <property type="entry name" value="NAC_dom_sf"/>
</dbReference>
<gene>
    <name evidence="13" type="ORF">AABB24_039577</name>
</gene>
<feature type="transmembrane region" description="Helical" evidence="11">
    <location>
        <begin position="54"/>
        <end position="73"/>
    </location>
</feature>
<evidence type="ECO:0000256" key="7">
    <source>
        <dbReference type="ARBA" id="ARBA00023136"/>
    </source>
</evidence>
<evidence type="ECO:0000256" key="2">
    <source>
        <dbReference type="ARBA" id="ARBA00004167"/>
    </source>
</evidence>
<evidence type="ECO:0000256" key="8">
    <source>
        <dbReference type="ARBA" id="ARBA00023159"/>
    </source>
</evidence>
<keyword evidence="4 11" id="KW-1133">Transmembrane helix</keyword>
<keyword evidence="10" id="KW-0539">Nucleus</keyword>
<dbReference type="Proteomes" id="UP001627284">
    <property type="component" value="Unassembled WGS sequence"/>
</dbReference>
<evidence type="ECO:0000256" key="11">
    <source>
        <dbReference type="SAM" id="Phobius"/>
    </source>
</evidence>
<dbReference type="GO" id="GO:0005634">
    <property type="term" value="C:nucleus"/>
    <property type="evidence" value="ECO:0007669"/>
    <property type="project" value="UniProtKB-SubCell"/>
</dbReference>
<keyword evidence="14" id="KW-1185">Reference proteome</keyword>
<evidence type="ECO:0000256" key="10">
    <source>
        <dbReference type="ARBA" id="ARBA00023242"/>
    </source>
</evidence>
<dbReference type="EMBL" id="JBJKTR010000024">
    <property type="protein sequence ID" value="KAL3322017.1"/>
    <property type="molecule type" value="Genomic_DNA"/>
</dbReference>
<feature type="non-terminal residue" evidence="13">
    <location>
        <position position="1"/>
    </location>
</feature>
<dbReference type="FunFam" id="2.170.150.80:FF:000002">
    <property type="entry name" value="Nac domain-containing protein 86"/>
    <property type="match status" value="1"/>
</dbReference>
<keyword evidence="5" id="KW-0805">Transcription regulation</keyword>
<dbReference type="PROSITE" id="PS51005">
    <property type="entry name" value="NAC"/>
    <property type="match status" value="1"/>
</dbReference>